<feature type="transmembrane region" description="Helical" evidence="1">
    <location>
        <begin position="109"/>
        <end position="131"/>
    </location>
</feature>
<dbReference type="CDD" id="cd00063">
    <property type="entry name" value="FN3"/>
    <property type="match status" value="1"/>
</dbReference>
<gene>
    <name evidence="3" type="ORF">JOQ06_005915</name>
</gene>
<organism evidence="3 4">
    <name type="scientific">Pogonophryne albipinna</name>
    <dbReference type="NCBI Taxonomy" id="1090488"/>
    <lineage>
        <taxon>Eukaryota</taxon>
        <taxon>Metazoa</taxon>
        <taxon>Chordata</taxon>
        <taxon>Craniata</taxon>
        <taxon>Vertebrata</taxon>
        <taxon>Euteleostomi</taxon>
        <taxon>Actinopterygii</taxon>
        <taxon>Neopterygii</taxon>
        <taxon>Teleostei</taxon>
        <taxon>Neoteleostei</taxon>
        <taxon>Acanthomorphata</taxon>
        <taxon>Eupercaria</taxon>
        <taxon>Perciformes</taxon>
        <taxon>Notothenioidei</taxon>
        <taxon>Pogonophryne</taxon>
    </lineage>
</organism>
<proteinExistence type="predicted"/>
<feature type="domain" description="Fibronectin type-III" evidence="2">
    <location>
        <begin position="16"/>
        <end position="106"/>
    </location>
</feature>
<reference evidence="3" key="1">
    <citation type="submission" date="2022-11" db="EMBL/GenBank/DDBJ databases">
        <title>Chromosome-level genome of Pogonophryne albipinna.</title>
        <authorList>
            <person name="Jo E."/>
        </authorList>
    </citation>
    <scope>NUCLEOTIDE SEQUENCE</scope>
    <source>
        <strain evidence="3">SGF0006</strain>
        <tissue evidence="3">Muscle</tissue>
    </source>
</reference>
<dbReference type="AlphaFoldDB" id="A0AAD6BIF9"/>
<dbReference type="PROSITE" id="PS50853">
    <property type="entry name" value="FN3"/>
    <property type="match status" value="1"/>
</dbReference>
<dbReference type="InterPro" id="IPR003961">
    <property type="entry name" value="FN3_dom"/>
</dbReference>
<keyword evidence="4" id="KW-1185">Reference proteome</keyword>
<keyword evidence="1" id="KW-0472">Membrane</keyword>
<protein>
    <recommendedName>
        <fullName evidence="2">Fibronectin type-III domain-containing protein</fullName>
    </recommendedName>
</protein>
<name>A0AAD6BIF9_9TELE</name>
<keyword evidence="1" id="KW-1133">Transmembrane helix</keyword>
<dbReference type="InterPro" id="IPR036116">
    <property type="entry name" value="FN3_sf"/>
</dbReference>
<comment type="caution">
    <text evidence="3">The sequence shown here is derived from an EMBL/GenBank/DDBJ whole genome shotgun (WGS) entry which is preliminary data.</text>
</comment>
<sequence length="140" mass="15687">MFSLVTSARYQQLPGEINNLKVNLPKHNVIEATCVPPNYFNGPRKGYIARLYSGGDVLIKTLKQTECKFEFKDLSYSTEYELKVTAFNGHNEGIPIGASVTTSYDDKALIVSLVFFIVASVAFAVVLSKIYTLRLRKSRK</sequence>
<dbReference type="InterPro" id="IPR013783">
    <property type="entry name" value="Ig-like_fold"/>
</dbReference>
<evidence type="ECO:0000313" key="4">
    <source>
        <dbReference type="Proteomes" id="UP001219934"/>
    </source>
</evidence>
<dbReference type="Proteomes" id="UP001219934">
    <property type="component" value="Unassembled WGS sequence"/>
</dbReference>
<dbReference type="EMBL" id="JAPTMU010000005">
    <property type="protein sequence ID" value="KAJ4943414.1"/>
    <property type="molecule type" value="Genomic_DNA"/>
</dbReference>
<evidence type="ECO:0000256" key="1">
    <source>
        <dbReference type="SAM" id="Phobius"/>
    </source>
</evidence>
<dbReference type="SUPFAM" id="SSF49265">
    <property type="entry name" value="Fibronectin type III"/>
    <property type="match status" value="1"/>
</dbReference>
<accession>A0AAD6BIF9</accession>
<dbReference type="Pfam" id="PF00041">
    <property type="entry name" value="fn3"/>
    <property type="match status" value="1"/>
</dbReference>
<dbReference type="Gene3D" id="2.60.40.10">
    <property type="entry name" value="Immunoglobulins"/>
    <property type="match status" value="1"/>
</dbReference>
<evidence type="ECO:0000259" key="2">
    <source>
        <dbReference type="PROSITE" id="PS50853"/>
    </source>
</evidence>
<evidence type="ECO:0000313" key="3">
    <source>
        <dbReference type="EMBL" id="KAJ4943414.1"/>
    </source>
</evidence>
<keyword evidence="1" id="KW-0812">Transmembrane</keyword>